<keyword evidence="1" id="KW-0812">Transmembrane</keyword>
<dbReference type="OrthoDB" id="9813214at2"/>
<feature type="transmembrane region" description="Helical" evidence="1">
    <location>
        <begin position="70"/>
        <end position="92"/>
    </location>
</feature>
<feature type="domain" description="Glycosyltransferase subfamily 4-like N-terminal" evidence="2">
    <location>
        <begin position="27"/>
        <end position="193"/>
    </location>
</feature>
<dbReference type="Proteomes" id="UP000319557">
    <property type="component" value="Chromosome"/>
</dbReference>
<dbReference type="GO" id="GO:0016758">
    <property type="term" value="F:hexosyltransferase activity"/>
    <property type="evidence" value="ECO:0007669"/>
    <property type="project" value="TreeGrafter"/>
</dbReference>
<dbReference type="AlphaFoldDB" id="A0A517LXQ4"/>
<keyword evidence="3" id="KW-0808">Transferase</keyword>
<dbReference type="Gene3D" id="3.40.50.2000">
    <property type="entry name" value="Glycogen Phosphorylase B"/>
    <property type="match status" value="2"/>
</dbReference>
<keyword evidence="3" id="KW-0328">Glycosyltransferase</keyword>
<dbReference type="Pfam" id="PF13439">
    <property type="entry name" value="Glyco_transf_4"/>
    <property type="match status" value="1"/>
</dbReference>
<dbReference type="InterPro" id="IPR050194">
    <property type="entry name" value="Glycosyltransferase_grp1"/>
</dbReference>
<accession>A0A517LXQ4</accession>
<dbReference type="PANTHER" id="PTHR45947:SF3">
    <property type="entry name" value="SULFOQUINOVOSYL TRANSFERASE SQD2"/>
    <property type="match status" value="1"/>
</dbReference>
<evidence type="ECO:0000256" key="1">
    <source>
        <dbReference type="SAM" id="Phobius"/>
    </source>
</evidence>
<keyword evidence="1" id="KW-0472">Membrane</keyword>
<proteinExistence type="predicted"/>
<organism evidence="3 4">
    <name type="scientific">Rosistilla ulvae</name>
    <dbReference type="NCBI Taxonomy" id="1930277"/>
    <lineage>
        <taxon>Bacteria</taxon>
        <taxon>Pseudomonadati</taxon>
        <taxon>Planctomycetota</taxon>
        <taxon>Planctomycetia</taxon>
        <taxon>Pirellulales</taxon>
        <taxon>Pirellulaceae</taxon>
        <taxon>Rosistilla</taxon>
    </lineage>
</organism>
<evidence type="ECO:0000313" key="4">
    <source>
        <dbReference type="Proteomes" id="UP000319557"/>
    </source>
</evidence>
<dbReference type="EC" id="2.4.1.301" evidence="3"/>
<dbReference type="EMBL" id="CP036261">
    <property type="protein sequence ID" value="QDS87406.1"/>
    <property type="molecule type" value="Genomic_DNA"/>
</dbReference>
<protein>
    <submittedName>
        <fullName evidence="3">Alpha-D-kanosaminyltransferase</fullName>
        <ecNumber evidence="3">2.4.1.301</ecNumber>
    </submittedName>
</protein>
<keyword evidence="4" id="KW-1185">Reference proteome</keyword>
<keyword evidence="1" id="KW-1133">Transmembrane helix</keyword>
<dbReference type="Pfam" id="PF13692">
    <property type="entry name" value="Glyco_trans_1_4"/>
    <property type="match status" value="1"/>
</dbReference>
<dbReference type="RefSeq" id="WP_145343752.1">
    <property type="nucleotide sequence ID" value="NZ_CP036261.1"/>
</dbReference>
<dbReference type="PANTHER" id="PTHR45947">
    <property type="entry name" value="SULFOQUINOVOSYL TRANSFERASE SQD2"/>
    <property type="match status" value="1"/>
</dbReference>
<name>A0A517LXQ4_9BACT</name>
<gene>
    <name evidence="3" type="primary">kanE_1</name>
    <name evidence="3" type="ORF">EC9_15840</name>
</gene>
<reference evidence="3 4" key="1">
    <citation type="submission" date="2019-02" db="EMBL/GenBank/DDBJ databases">
        <title>Deep-cultivation of Planctomycetes and their phenomic and genomic characterization uncovers novel biology.</title>
        <authorList>
            <person name="Wiegand S."/>
            <person name="Jogler M."/>
            <person name="Boedeker C."/>
            <person name="Pinto D."/>
            <person name="Vollmers J."/>
            <person name="Rivas-Marin E."/>
            <person name="Kohn T."/>
            <person name="Peeters S.H."/>
            <person name="Heuer A."/>
            <person name="Rast P."/>
            <person name="Oberbeckmann S."/>
            <person name="Bunk B."/>
            <person name="Jeske O."/>
            <person name="Meyerdierks A."/>
            <person name="Storesund J.E."/>
            <person name="Kallscheuer N."/>
            <person name="Luecker S."/>
            <person name="Lage O.M."/>
            <person name="Pohl T."/>
            <person name="Merkel B.J."/>
            <person name="Hornburger P."/>
            <person name="Mueller R.-W."/>
            <person name="Bruemmer F."/>
            <person name="Labrenz M."/>
            <person name="Spormann A.M."/>
            <person name="Op den Camp H."/>
            <person name="Overmann J."/>
            <person name="Amann R."/>
            <person name="Jetten M.S.M."/>
            <person name="Mascher T."/>
            <person name="Medema M.H."/>
            <person name="Devos D.P."/>
            <person name="Kaster A.-K."/>
            <person name="Ovreas L."/>
            <person name="Rohde M."/>
            <person name="Galperin M.Y."/>
            <person name="Jogler C."/>
        </authorList>
    </citation>
    <scope>NUCLEOTIDE SEQUENCE [LARGE SCALE GENOMIC DNA]</scope>
    <source>
        <strain evidence="3 4">EC9</strain>
    </source>
</reference>
<dbReference type="CDD" id="cd03794">
    <property type="entry name" value="GT4_WbuB-like"/>
    <property type="match status" value="1"/>
</dbReference>
<evidence type="ECO:0000313" key="3">
    <source>
        <dbReference type="EMBL" id="QDS87406.1"/>
    </source>
</evidence>
<evidence type="ECO:0000259" key="2">
    <source>
        <dbReference type="Pfam" id="PF13439"/>
    </source>
</evidence>
<dbReference type="KEGG" id="ruv:EC9_15840"/>
<sequence>MKSKPYRILMLLENESVPDDCRVLLEAEALIDAGYAVTIICPTGGVTKKVDRIGEIRVYRYPQMWEIGGVLGYLLEYGYSLVAAFVLSWFVLLRHGFDAVHVHTPPDLMGLVAIFFKLLGKRFVFDHHDLSPELYLAQKPGRSEGTVYRALRFFERLSCRKADRLIATNDTQRSIQIDRCGADPEDCYIVRNGPNALFLSDVQPLESIRTPGCLTIGYVGVIGVQDGVDFMVRALHEVKTKHGRDDFRGVIVGSGPAIADLKRLAAKLDLADKILFTGMIPFATVPSHIAAFDICLTPDPSNAYNDSCTTIKTMEYMALRKPTVCFRTRENQITAGDAAVYADNNDIPAYADAIVQLMDDPALRKSMGQTARQRIDNGLTWQHQAVRLIELYDNLFDVVREPSGCDPAAAVASLP</sequence>
<dbReference type="InterPro" id="IPR028098">
    <property type="entry name" value="Glyco_trans_4-like_N"/>
</dbReference>
<dbReference type="SUPFAM" id="SSF53756">
    <property type="entry name" value="UDP-Glycosyltransferase/glycogen phosphorylase"/>
    <property type="match status" value="1"/>
</dbReference>